<name>A0A0E9SEF4_ANGAN</name>
<organism evidence="2">
    <name type="scientific">Anguilla anguilla</name>
    <name type="common">European freshwater eel</name>
    <name type="synonym">Muraena anguilla</name>
    <dbReference type="NCBI Taxonomy" id="7936"/>
    <lineage>
        <taxon>Eukaryota</taxon>
        <taxon>Metazoa</taxon>
        <taxon>Chordata</taxon>
        <taxon>Craniata</taxon>
        <taxon>Vertebrata</taxon>
        <taxon>Euteleostomi</taxon>
        <taxon>Actinopterygii</taxon>
        <taxon>Neopterygii</taxon>
        <taxon>Teleostei</taxon>
        <taxon>Anguilliformes</taxon>
        <taxon>Anguillidae</taxon>
        <taxon>Anguilla</taxon>
    </lineage>
</organism>
<accession>A0A0E9SEF4</accession>
<protein>
    <submittedName>
        <fullName evidence="2">Uncharacterized protein</fullName>
    </submittedName>
</protein>
<evidence type="ECO:0000313" key="2">
    <source>
        <dbReference type="EMBL" id="JAH39070.1"/>
    </source>
</evidence>
<feature type="compositionally biased region" description="Polar residues" evidence="1">
    <location>
        <begin position="1"/>
        <end position="14"/>
    </location>
</feature>
<reference evidence="2" key="1">
    <citation type="submission" date="2014-11" db="EMBL/GenBank/DDBJ databases">
        <authorList>
            <person name="Amaro Gonzalez C."/>
        </authorList>
    </citation>
    <scope>NUCLEOTIDE SEQUENCE</scope>
</reference>
<feature type="region of interest" description="Disordered" evidence="1">
    <location>
        <begin position="1"/>
        <end position="33"/>
    </location>
</feature>
<dbReference type="AlphaFoldDB" id="A0A0E9SEF4"/>
<proteinExistence type="predicted"/>
<reference evidence="2" key="2">
    <citation type="journal article" date="2015" name="Fish Shellfish Immunol.">
        <title>Early steps in the European eel (Anguilla anguilla)-Vibrio vulnificus interaction in the gills: Role of the RtxA13 toxin.</title>
        <authorList>
            <person name="Callol A."/>
            <person name="Pajuelo D."/>
            <person name="Ebbesson L."/>
            <person name="Teles M."/>
            <person name="MacKenzie S."/>
            <person name="Amaro C."/>
        </authorList>
    </citation>
    <scope>NUCLEOTIDE SEQUENCE</scope>
</reference>
<evidence type="ECO:0000256" key="1">
    <source>
        <dbReference type="SAM" id="MobiDB-lite"/>
    </source>
</evidence>
<sequence length="33" mass="3847">MQITGFKTPQSQRGMNWDTEFHPCRLPLGQRGE</sequence>
<dbReference type="EMBL" id="GBXM01069507">
    <property type="protein sequence ID" value="JAH39070.1"/>
    <property type="molecule type" value="Transcribed_RNA"/>
</dbReference>